<dbReference type="EMBL" id="QFQP01000011">
    <property type="protein sequence ID" value="PZR12753.1"/>
    <property type="molecule type" value="Genomic_DNA"/>
</dbReference>
<accession>A0A2W5THL7</accession>
<feature type="site" description="Essential for catalytic activity" evidence="14">
    <location>
        <position position="134"/>
    </location>
</feature>
<feature type="binding site" evidence="14">
    <location>
        <begin position="35"/>
        <end position="36"/>
    </location>
    <ligand>
        <name>D-ribulose 5-phosphate</name>
        <dbReference type="ChEBI" id="CHEBI:58121"/>
    </ligand>
</feature>
<evidence type="ECO:0000256" key="3">
    <source>
        <dbReference type="ARBA" id="ARBA00002284"/>
    </source>
</evidence>
<feature type="site" description="Essential for catalytic activity" evidence="14">
    <location>
        <position position="172"/>
    </location>
</feature>
<keyword evidence="11 14" id="KW-0460">Magnesium</keyword>
<dbReference type="PANTHER" id="PTHR21327:SF18">
    <property type="entry name" value="3,4-DIHYDROXY-2-BUTANONE 4-PHOSPHATE SYNTHASE"/>
    <property type="match status" value="1"/>
</dbReference>
<evidence type="ECO:0000313" key="16">
    <source>
        <dbReference type="EMBL" id="PZR12753.1"/>
    </source>
</evidence>
<comment type="similarity">
    <text evidence="6">In the C-terminal section; belongs to the GTP cyclohydrolase II family.</text>
</comment>
<dbReference type="GO" id="GO:0005829">
    <property type="term" value="C:cytosol"/>
    <property type="evidence" value="ECO:0007669"/>
    <property type="project" value="TreeGrafter"/>
</dbReference>
<feature type="binding site" evidence="14">
    <location>
        <position position="40"/>
    </location>
    <ligand>
        <name>D-ribulose 5-phosphate</name>
        <dbReference type="ChEBI" id="CHEBI:58121"/>
    </ligand>
</feature>
<dbReference type="GO" id="GO:0030145">
    <property type="term" value="F:manganese ion binding"/>
    <property type="evidence" value="ECO:0007669"/>
    <property type="project" value="UniProtKB-UniRule"/>
</dbReference>
<dbReference type="PANTHER" id="PTHR21327">
    <property type="entry name" value="GTP CYCLOHYDROLASE II-RELATED"/>
    <property type="match status" value="1"/>
</dbReference>
<evidence type="ECO:0000256" key="12">
    <source>
        <dbReference type="ARBA" id="ARBA00023211"/>
    </source>
</evidence>
<sequence>MPNLESEKRSIALVQKAIAEIRKGKMVILTDDEDRENEGDLVMAAELVTPKAINFMVTHARGLVCLSLTDEQVRRLNLPPMVTDNTSPRQTAFTVSIEAAQGVSTGISAHDRAHSVLTAIRPDALPADLSRPGHVFPLRARDGGVLVRPGHTEASVDLARLAGLTPAGVICEVMKDDGSMARRPDLVKFARKHKLTLLAIADLITYRLACERLVRRIGETVVRREPYGEFTAYAYSTDVDPAVHLALVMGNVTGKKPVLTRIHRATPLSDLLDHMTGEGSLKYAFDRIKKEQRGVVVLLQKHVSGPDALLGKPPSNVAAVEPDGQARLKEVGIGAQILHDLGVQKLSLLTNSPNQIVGVERYGIEVVEQIRLGVG</sequence>
<dbReference type="UniPathway" id="UPA00275">
    <property type="reaction ID" value="UER00399"/>
</dbReference>
<dbReference type="AlphaFoldDB" id="A0A2W5THL7"/>
<comment type="caution">
    <text evidence="16">The sequence shown here is derived from an EMBL/GenBank/DDBJ whole genome shotgun (WGS) entry which is preliminary data.</text>
</comment>
<evidence type="ECO:0000256" key="2">
    <source>
        <dbReference type="ARBA" id="ARBA00001936"/>
    </source>
</evidence>
<comment type="pathway">
    <text evidence="4 14">Cofactor biosynthesis; riboflavin biosynthesis; 2-hydroxy-3-oxobutyl phosphate from D-ribulose 5-phosphate: step 1/1.</text>
</comment>
<dbReference type="Pfam" id="PF00925">
    <property type="entry name" value="GTP_cyclohydro2"/>
    <property type="match status" value="1"/>
</dbReference>
<evidence type="ECO:0000256" key="4">
    <source>
        <dbReference type="ARBA" id="ARBA00004904"/>
    </source>
</evidence>
<evidence type="ECO:0000256" key="9">
    <source>
        <dbReference type="ARBA" id="ARBA00022619"/>
    </source>
</evidence>
<feature type="binding site" evidence="14">
    <location>
        <position position="36"/>
    </location>
    <ligand>
        <name>Mg(2+)</name>
        <dbReference type="ChEBI" id="CHEBI:18420"/>
        <label>2</label>
    </ligand>
</feature>
<dbReference type="SUPFAM" id="SSF55821">
    <property type="entry name" value="YrdC/RibB"/>
    <property type="match status" value="1"/>
</dbReference>
<evidence type="ECO:0000256" key="11">
    <source>
        <dbReference type="ARBA" id="ARBA00022842"/>
    </source>
</evidence>
<dbReference type="Gene3D" id="3.40.50.10990">
    <property type="entry name" value="GTP cyclohydrolase II"/>
    <property type="match status" value="1"/>
</dbReference>
<feature type="binding site" evidence="14">
    <location>
        <position position="151"/>
    </location>
    <ligand>
        <name>Mg(2+)</name>
        <dbReference type="ChEBI" id="CHEBI:18420"/>
        <label>2</label>
    </ligand>
</feature>
<dbReference type="InterPro" id="IPR017945">
    <property type="entry name" value="DHBP_synth_RibB-like_a/b_dom"/>
</dbReference>
<comment type="similarity">
    <text evidence="5">In the N-terminal section; belongs to the DHBP synthase family.</text>
</comment>
<evidence type="ECO:0000256" key="10">
    <source>
        <dbReference type="ARBA" id="ARBA00022723"/>
    </source>
</evidence>
<dbReference type="InterPro" id="IPR032677">
    <property type="entry name" value="GTP_cyclohydro_II"/>
</dbReference>
<keyword evidence="13 14" id="KW-0456">Lyase</keyword>
<organism evidence="16 17">
    <name type="scientific">Archangium gephyra</name>
    <dbReference type="NCBI Taxonomy" id="48"/>
    <lineage>
        <taxon>Bacteria</taxon>
        <taxon>Pseudomonadati</taxon>
        <taxon>Myxococcota</taxon>
        <taxon>Myxococcia</taxon>
        <taxon>Myxococcales</taxon>
        <taxon>Cystobacterineae</taxon>
        <taxon>Archangiaceae</taxon>
        <taxon>Archangium</taxon>
    </lineage>
</organism>
<keyword evidence="10 14" id="KW-0479">Metal-binding</keyword>
<dbReference type="GO" id="GO:0008686">
    <property type="term" value="F:3,4-dihydroxy-2-butanone-4-phosphate synthase activity"/>
    <property type="evidence" value="ECO:0007669"/>
    <property type="project" value="UniProtKB-UniRule"/>
</dbReference>
<dbReference type="NCBIfam" id="TIGR00506">
    <property type="entry name" value="ribB"/>
    <property type="match status" value="1"/>
</dbReference>
<evidence type="ECO:0000256" key="8">
    <source>
        <dbReference type="ARBA" id="ARBA00018836"/>
    </source>
</evidence>
<evidence type="ECO:0000259" key="15">
    <source>
        <dbReference type="Pfam" id="PF00925"/>
    </source>
</evidence>
<evidence type="ECO:0000256" key="13">
    <source>
        <dbReference type="ARBA" id="ARBA00023239"/>
    </source>
</evidence>
<dbReference type="InterPro" id="IPR036144">
    <property type="entry name" value="RibA-like_sf"/>
</dbReference>
<dbReference type="InterPro" id="IPR000422">
    <property type="entry name" value="DHBP_synthase_RibB"/>
</dbReference>
<name>A0A2W5THL7_9BACT</name>
<feature type="binding site" evidence="14">
    <location>
        <position position="36"/>
    </location>
    <ligand>
        <name>Mg(2+)</name>
        <dbReference type="ChEBI" id="CHEBI:18420"/>
        <label>1</label>
    </ligand>
</feature>
<keyword evidence="9 14" id="KW-0686">Riboflavin biosynthesis</keyword>
<dbReference type="SUPFAM" id="SSF142695">
    <property type="entry name" value="RibA-like"/>
    <property type="match status" value="1"/>
</dbReference>
<evidence type="ECO:0000256" key="6">
    <source>
        <dbReference type="ARBA" id="ARBA00008976"/>
    </source>
</evidence>
<feature type="binding site" evidence="14">
    <location>
        <begin position="148"/>
        <end position="152"/>
    </location>
    <ligand>
        <name>D-ribulose 5-phosphate</name>
        <dbReference type="ChEBI" id="CHEBI:58121"/>
    </ligand>
</feature>
<comment type="similarity">
    <text evidence="14">Belongs to the DHBP synthase family.</text>
</comment>
<dbReference type="GO" id="GO:0009231">
    <property type="term" value="P:riboflavin biosynthetic process"/>
    <property type="evidence" value="ECO:0007669"/>
    <property type="project" value="UniProtKB-UniRule"/>
</dbReference>
<gene>
    <name evidence="14 16" type="primary">ribB</name>
    <name evidence="16" type="ORF">DI536_14375</name>
</gene>
<dbReference type="PIRSF" id="PIRSF001259">
    <property type="entry name" value="RibA"/>
    <property type="match status" value="1"/>
</dbReference>
<evidence type="ECO:0000313" key="17">
    <source>
        <dbReference type="Proteomes" id="UP000249061"/>
    </source>
</evidence>
<keyword evidence="12 14" id="KW-0464">Manganese</keyword>
<comment type="catalytic activity">
    <reaction evidence="1 14">
        <text>D-ribulose 5-phosphate = (2S)-2-hydroxy-3-oxobutyl phosphate + formate + H(+)</text>
        <dbReference type="Rhea" id="RHEA:18457"/>
        <dbReference type="ChEBI" id="CHEBI:15378"/>
        <dbReference type="ChEBI" id="CHEBI:15740"/>
        <dbReference type="ChEBI" id="CHEBI:58121"/>
        <dbReference type="ChEBI" id="CHEBI:58830"/>
        <dbReference type="EC" id="4.1.99.12"/>
    </reaction>
</comment>
<dbReference type="GO" id="GO:0000287">
    <property type="term" value="F:magnesium ion binding"/>
    <property type="evidence" value="ECO:0007669"/>
    <property type="project" value="UniProtKB-UniRule"/>
</dbReference>
<evidence type="ECO:0000256" key="7">
    <source>
        <dbReference type="ARBA" id="ARBA00012153"/>
    </source>
</evidence>
<evidence type="ECO:0000256" key="1">
    <source>
        <dbReference type="ARBA" id="ARBA00000141"/>
    </source>
</evidence>
<dbReference type="Pfam" id="PF00926">
    <property type="entry name" value="DHBP_synthase"/>
    <property type="match status" value="1"/>
</dbReference>
<comment type="subunit">
    <text evidence="14">Homodimer.</text>
</comment>
<dbReference type="Proteomes" id="UP000249061">
    <property type="component" value="Unassembled WGS sequence"/>
</dbReference>
<dbReference type="GO" id="GO:0003935">
    <property type="term" value="F:GTP cyclohydrolase II activity"/>
    <property type="evidence" value="ECO:0007669"/>
    <property type="project" value="TreeGrafter"/>
</dbReference>
<comment type="function">
    <text evidence="3 14">Catalyzes the conversion of D-ribulose 5-phosphate to formate and 3,4-dihydroxy-2-butanone 4-phosphate.</text>
</comment>
<evidence type="ECO:0000256" key="14">
    <source>
        <dbReference type="HAMAP-Rule" id="MF_00180"/>
    </source>
</evidence>
<evidence type="ECO:0000256" key="5">
    <source>
        <dbReference type="ARBA" id="ARBA00005520"/>
    </source>
</evidence>
<reference evidence="16 17" key="1">
    <citation type="submission" date="2017-08" db="EMBL/GenBank/DDBJ databases">
        <title>Infants hospitalized years apart are colonized by the same room-sourced microbial strains.</title>
        <authorList>
            <person name="Brooks B."/>
            <person name="Olm M.R."/>
            <person name="Firek B.A."/>
            <person name="Baker R."/>
            <person name="Thomas B.C."/>
            <person name="Morowitz M.J."/>
            <person name="Banfield J.F."/>
        </authorList>
    </citation>
    <scope>NUCLEOTIDE SEQUENCE [LARGE SCALE GENOMIC DNA]</scope>
    <source>
        <strain evidence="16">S2_003_000_R2_14</strain>
    </source>
</reference>
<proteinExistence type="inferred from homology"/>
<dbReference type="HAMAP" id="MF_00180">
    <property type="entry name" value="RibB"/>
    <property type="match status" value="1"/>
</dbReference>
<comment type="cofactor">
    <cofactor evidence="14">
        <name>Mg(2+)</name>
        <dbReference type="ChEBI" id="CHEBI:18420"/>
    </cofactor>
    <cofactor evidence="14">
        <name>Mn(2+)</name>
        <dbReference type="ChEBI" id="CHEBI:29035"/>
    </cofactor>
    <text evidence="14">Binds 2 divalent metal cations per subunit. Magnesium or manganese.</text>
</comment>
<protein>
    <recommendedName>
        <fullName evidence="8 14">3,4-dihydroxy-2-butanone 4-phosphate synthase</fullName>
        <shortName evidence="14">DHBP synthase</shortName>
        <ecNumber evidence="7 14">4.1.99.12</ecNumber>
    </recommendedName>
</protein>
<dbReference type="EC" id="4.1.99.12" evidence="7 14"/>
<comment type="cofactor">
    <cofactor evidence="2">
        <name>Mn(2+)</name>
        <dbReference type="ChEBI" id="CHEBI:29035"/>
    </cofactor>
</comment>
<feature type="domain" description="GTP cyclohydrolase II" evidence="15">
    <location>
        <begin position="220"/>
        <end position="370"/>
    </location>
</feature>
<dbReference type="Gene3D" id="3.90.870.10">
    <property type="entry name" value="DHBP synthase"/>
    <property type="match status" value="1"/>
</dbReference>
<dbReference type="FunFam" id="3.90.870.10:FF:000001">
    <property type="entry name" value="Riboflavin biosynthesis protein RibBA"/>
    <property type="match status" value="1"/>
</dbReference>